<dbReference type="Proteomes" id="UP000424527">
    <property type="component" value="Unassembled WGS sequence"/>
</dbReference>
<dbReference type="AlphaFoldDB" id="A0A6G0I581"/>
<feature type="compositionally biased region" description="Basic and acidic residues" evidence="1">
    <location>
        <begin position="133"/>
        <end position="175"/>
    </location>
</feature>
<feature type="compositionally biased region" description="Polar residues" evidence="1">
    <location>
        <begin position="197"/>
        <end position="207"/>
    </location>
</feature>
<gene>
    <name evidence="2" type="ORF">D5F01_LYC14632</name>
</gene>
<keyword evidence="3" id="KW-1185">Reference proteome</keyword>
<feature type="region of interest" description="Disordered" evidence="1">
    <location>
        <begin position="133"/>
        <end position="207"/>
    </location>
</feature>
<reference evidence="2 3" key="1">
    <citation type="submission" date="2019-07" db="EMBL/GenBank/DDBJ databases">
        <title>Chromosome genome assembly for large yellow croaker.</title>
        <authorList>
            <person name="Xiao S."/>
        </authorList>
    </citation>
    <scope>NUCLEOTIDE SEQUENCE [LARGE SCALE GENOMIC DNA]</scope>
    <source>
        <strain evidence="2">JMULYC20181020</strain>
        <tissue evidence="2">Muscle</tissue>
    </source>
</reference>
<protein>
    <submittedName>
        <fullName evidence="2">Uncharacterized protein</fullName>
    </submittedName>
</protein>
<accession>A0A6G0I581</accession>
<sequence length="207" mass="23251">MAFFKSFQTNPSSVNISSILDSVTSRVDDLANAVSDATYAVSDQLTEQVTTIINKVDEGDNTGSQGGGQTAAGQENKSRNNSIWQMARDSETSNTVVKTNQASDTAEAESNASQLEWEWRDGCWRVKKTEAELAEEEMKKQEEKEQQERKEQRRRERREKQLEKEGKLEKNREESQNGEQVDEPGDNGAPDRKASDSGDQSTAQQRR</sequence>
<name>A0A6G0I581_LARCR</name>
<comment type="caution">
    <text evidence="2">The sequence shown here is derived from an EMBL/GenBank/DDBJ whole genome shotgun (WGS) entry which is preliminary data.</text>
</comment>
<proteinExistence type="predicted"/>
<evidence type="ECO:0000313" key="2">
    <source>
        <dbReference type="EMBL" id="KAE8286688.1"/>
    </source>
</evidence>
<organism evidence="2 3">
    <name type="scientific">Larimichthys crocea</name>
    <name type="common">Large yellow croaker</name>
    <name type="synonym">Pseudosciaena crocea</name>
    <dbReference type="NCBI Taxonomy" id="215358"/>
    <lineage>
        <taxon>Eukaryota</taxon>
        <taxon>Metazoa</taxon>
        <taxon>Chordata</taxon>
        <taxon>Craniata</taxon>
        <taxon>Vertebrata</taxon>
        <taxon>Euteleostomi</taxon>
        <taxon>Actinopterygii</taxon>
        <taxon>Neopterygii</taxon>
        <taxon>Teleostei</taxon>
        <taxon>Neoteleostei</taxon>
        <taxon>Acanthomorphata</taxon>
        <taxon>Eupercaria</taxon>
        <taxon>Sciaenidae</taxon>
        <taxon>Larimichthys</taxon>
    </lineage>
</organism>
<evidence type="ECO:0000313" key="3">
    <source>
        <dbReference type="Proteomes" id="UP000424527"/>
    </source>
</evidence>
<evidence type="ECO:0000256" key="1">
    <source>
        <dbReference type="SAM" id="MobiDB-lite"/>
    </source>
</evidence>
<dbReference type="EMBL" id="REGW02000014">
    <property type="protein sequence ID" value="KAE8286688.1"/>
    <property type="molecule type" value="Genomic_DNA"/>
</dbReference>
<feature type="compositionally biased region" description="Polar residues" evidence="1">
    <location>
        <begin position="92"/>
        <end position="114"/>
    </location>
</feature>
<feature type="region of interest" description="Disordered" evidence="1">
    <location>
        <begin position="57"/>
        <end position="114"/>
    </location>
</feature>